<comment type="subcellular location">
    <subcellularLocation>
        <location evidence="1">Cell projection</location>
        <location evidence="1">Cilium</location>
    </subcellularLocation>
</comment>
<keyword evidence="6 9" id="KW-0040">ANK repeat</keyword>
<keyword evidence="2" id="KW-0479">Metal-binding</keyword>
<dbReference type="PANTHER" id="PTHR16058">
    <property type="entry name" value="DOUBLE ZINC RIBBON AND ANKYRIN REPEAT-CONTAINING PROTEIN 1"/>
    <property type="match status" value="1"/>
</dbReference>
<proteinExistence type="predicted"/>
<evidence type="ECO:0000256" key="10">
    <source>
        <dbReference type="SAM" id="MobiDB-lite"/>
    </source>
</evidence>
<reference evidence="12" key="1">
    <citation type="submission" date="2022-03" db="EMBL/GenBank/DDBJ databases">
        <authorList>
            <person name="Martin C."/>
        </authorList>
    </citation>
    <scope>NUCLEOTIDE SEQUENCE</scope>
</reference>
<evidence type="ECO:0000256" key="2">
    <source>
        <dbReference type="ARBA" id="ARBA00022723"/>
    </source>
</evidence>
<name>A0A8S4PD13_OWEFU</name>
<dbReference type="GO" id="GO:0005929">
    <property type="term" value="C:cilium"/>
    <property type="evidence" value="ECO:0007669"/>
    <property type="project" value="UniProtKB-SubCell"/>
</dbReference>
<dbReference type="PANTHER" id="PTHR16058:SF4">
    <property type="entry name" value="DOUBLE ZINC RIBBON AND ANKYRIN REPEAT-CONTAINING PROTEIN 1"/>
    <property type="match status" value="1"/>
</dbReference>
<feature type="domain" description="DZANK-type" evidence="11">
    <location>
        <begin position="371"/>
        <end position="423"/>
    </location>
</feature>
<evidence type="ECO:0000256" key="1">
    <source>
        <dbReference type="ARBA" id="ARBA00004138"/>
    </source>
</evidence>
<dbReference type="InterPro" id="IPR036770">
    <property type="entry name" value="Ankyrin_rpt-contain_sf"/>
</dbReference>
<dbReference type="SUPFAM" id="SSF48403">
    <property type="entry name" value="Ankyrin repeat"/>
    <property type="match status" value="1"/>
</dbReference>
<gene>
    <name evidence="12" type="ORF">OFUS_LOCUS16972</name>
</gene>
<feature type="compositionally biased region" description="Basic residues" evidence="10">
    <location>
        <begin position="620"/>
        <end position="631"/>
    </location>
</feature>
<dbReference type="AlphaFoldDB" id="A0A8S4PD13"/>
<sequence length="787" mass="86553">MTAGSIAVPTIVPLRAPIPGQHKTAIDSNTRIEIASETHGVTVFYTTNGSKPEPFQKVGPRNTYKYREPFTLPGGKRIVKAVAVENDGLRESNIVTKTFEVEYIEPDPPPRVDDEHGFVNELNRERRKGKRGTDKSLMSQLLTAKEAWEDVQNHKEMENRMAEMKVNGSNRHRPTNKARFTQSRLGYPDASDKATVGQHSIRDNMTVNGATDLDHLDYPERRRPPDSATQALRLQRETDFLKCIYCYAPRPADPYARFCNECGSPIPPLPQTRLPPPEAGQMGMCVFCKSMVPFNTPQCLICEAPIPAQNQPQASIKLDDKLLCVVCGTANPSNLVTCVTCESKLPTQAKPIFSGQSAPPMPSQDGRLLTCTKCRRVNNSDARYCDWCGAKPKEKPSPAARHLICSKCKASNGPYAQFCGTCGVILEPPRRIDPRNSGMAVNMAGDGKVDAQWLPVTVTLPQDIPRCDTSTQTVGLFFPSGREITKREVEEEERLAQEKLARDRKPLLTSVSPGKGYWRKQMEHICTHLKAHAQNDAEFRALVGEPRMGKLLTTAVHEDGYELSLTVNFALRGNQDPFKGKNLGMSKGEYLSAYTEGRRGSVGSFASMDSLASEENSPNKKTKKKVKKVKKKVEDKQSPDDKRLLKEVGKNGEGSPEEVQQLIDEGADPNCTNKNGVPVLHVAVMNKHIDAIPVIVQAGADVNTKGPNRGNSALHEAVTLGHDGRDVIDTLLGCGASLKKKNEKGETAYDLASKAGHDSIIKQLASNMGQSALDKMIAPKSHEIETF</sequence>
<dbReference type="InterPro" id="IPR052481">
    <property type="entry name" value="DZAN1"/>
</dbReference>
<evidence type="ECO:0000256" key="7">
    <source>
        <dbReference type="ARBA" id="ARBA00023273"/>
    </source>
</evidence>
<dbReference type="InterPro" id="IPR002110">
    <property type="entry name" value="Ankyrin_rpt"/>
</dbReference>
<dbReference type="EMBL" id="CAIIXF020000008">
    <property type="protein sequence ID" value="CAH1791937.1"/>
    <property type="molecule type" value="Genomic_DNA"/>
</dbReference>
<keyword evidence="4" id="KW-0863">Zinc-finger</keyword>
<feature type="repeat" description="ANK" evidence="9">
    <location>
        <begin position="709"/>
        <end position="743"/>
    </location>
</feature>
<dbReference type="Gene3D" id="1.25.40.20">
    <property type="entry name" value="Ankyrin repeat-containing domain"/>
    <property type="match status" value="1"/>
</dbReference>
<keyword evidence="5" id="KW-0862">Zinc</keyword>
<keyword evidence="3" id="KW-0677">Repeat</keyword>
<evidence type="ECO:0000256" key="9">
    <source>
        <dbReference type="PROSITE-ProRule" id="PRU00023"/>
    </source>
</evidence>
<protein>
    <recommendedName>
        <fullName evidence="8">Double zinc ribbon and ankyrin repeat-containing protein 1</fullName>
    </recommendedName>
</protein>
<dbReference type="InterPro" id="IPR026876">
    <property type="entry name" value="Fn3_assoc_repeat"/>
</dbReference>
<feature type="repeat" description="ANK" evidence="9">
    <location>
        <begin position="675"/>
        <end position="707"/>
    </location>
</feature>
<accession>A0A8S4PD13</accession>
<dbReference type="PROSITE" id="PS50297">
    <property type="entry name" value="ANK_REP_REGION"/>
    <property type="match status" value="2"/>
</dbReference>
<organism evidence="12 13">
    <name type="scientific">Owenia fusiformis</name>
    <name type="common">Polychaete worm</name>
    <dbReference type="NCBI Taxonomy" id="6347"/>
    <lineage>
        <taxon>Eukaryota</taxon>
        <taxon>Metazoa</taxon>
        <taxon>Spiralia</taxon>
        <taxon>Lophotrochozoa</taxon>
        <taxon>Annelida</taxon>
        <taxon>Polychaeta</taxon>
        <taxon>Sedentaria</taxon>
        <taxon>Canalipalpata</taxon>
        <taxon>Sabellida</taxon>
        <taxon>Oweniida</taxon>
        <taxon>Oweniidae</taxon>
        <taxon>Owenia</taxon>
    </lineage>
</organism>
<dbReference type="Proteomes" id="UP000749559">
    <property type="component" value="Unassembled WGS sequence"/>
</dbReference>
<feature type="region of interest" description="Disordered" evidence="10">
    <location>
        <begin position="609"/>
        <end position="657"/>
    </location>
</feature>
<dbReference type="Pfam" id="PF12773">
    <property type="entry name" value="DZR"/>
    <property type="match status" value="1"/>
</dbReference>
<keyword evidence="7" id="KW-0966">Cell projection</keyword>
<dbReference type="OrthoDB" id="10033229at2759"/>
<evidence type="ECO:0000313" key="13">
    <source>
        <dbReference type="Proteomes" id="UP000749559"/>
    </source>
</evidence>
<comment type="caution">
    <text evidence="12">The sequence shown here is derived from an EMBL/GenBank/DDBJ whole genome shotgun (WGS) entry which is preliminary data.</text>
</comment>
<evidence type="ECO:0000256" key="5">
    <source>
        <dbReference type="ARBA" id="ARBA00022833"/>
    </source>
</evidence>
<dbReference type="SMART" id="SM00248">
    <property type="entry name" value="ANK"/>
    <property type="match status" value="4"/>
</dbReference>
<dbReference type="Pfam" id="PF12796">
    <property type="entry name" value="Ank_2"/>
    <property type="match status" value="1"/>
</dbReference>
<dbReference type="Pfam" id="PF13287">
    <property type="entry name" value="Fn3_assoc"/>
    <property type="match status" value="1"/>
</dbReference>
<evidence type="ECO:0000259" key="11">
    <source>
        <dbReference type="Pfam" id="PF12773"/>
    </source>
</evidence>
<dbReference type="PROSITE" id="PS50088">
    <property type="entry name" value="ANK_REPEAT"/>
    <property type="match status" value="2"/>
</dbReference>
<dbReference type="InterPro" id="IPR025874">
    <property type="entry name" value="DZR"/>
</dbReference>
<evidence type="ECO:0000256" key="8">
    <source>
        <dbReference type="ARBA" id="ARBA00039856"/>
    </source>
</evidence>
<dbReference type="GO" id="GO:0008270">
    <property type="term" value="F:zinc ion binding"/>
    <property type="evidence" value="ECO:0007669"/>
    <property type="project" value="UniProtKB-KW"/>
</dbReference>
<evidence type="ECO:0000256" key="3">
    <source>
        <dbReference type="ARBA" id="ARBA00022737"/>
    </source>
</evidence>
<evidence type="ECO:0000313" key="12">
    <source>
        <dbReference type="EMBL" id="CAH1791937.1"/>
    </source>
</evidence>
<evidence type="ECO:0000256" key="6">
    <source>
        <dbReference type="ARBA" id="ARBA00023043"/>
    </source>
</evidence>
<evidence type="ECO:0000256" key="4">
    <source>
        <dbReference type="ARBA" id="ARBA00022771"/>
    </source>
</evidence>
<keyword evidence="13" id="KW-1185">Reference proteome</keyword>
<feature type="compositionally biased region" description="Basic and acidic residues" evidence="10">
    <location>
        <begin position="632"/>
        <end position="650"/>
    </location>
</feature>